<organism evidence="1 2">
    <name type="scientific">candidate division MSBL1 archaeon SCGC-AAA382A13</name>
    <dbReference type="NCBI Taxonomy" id="1698279"/>
    <lineage>
        <taxon>Archaea</taxon>
        <taxon>Methanobacteriati</taxon>
        <taxon>Methanobacteriota</taxon>
        <taxon>candidate division MSBL1</taxon>
    </lineage>
</organism>
<name>A0A133VDG4_9EURY</name>
<proteinExistence type="predicted"/>
<dbReference type="Proteomes" id="UP000070311">
    <property type="component" value="Unassembled WGS sequence"/>
</dbReference>
<comment type="caution">
    <text evidence="1">The sequence shown here is derived from an EMBL/GenBank/DDBJ whole genome shotgun (WGS) entry which is preliminary data.</text>
</comment>
<protein>
    <submittedName>
        <fullName evidence="1">Uncharacterized protein</fullName>
    </submittedName>
</protein>
<gene>
    <name evidence="1" type="ORF">AKJ50_02340</name>
</gene>
<reference evidence="1 2" key="1">
    <citation type="journal article" date="2016" name="Sci. Rep.">
        <title>Metabolic traits of an uncultured archaeal lineage -MSBL1- from brine pools of the Red Sea.</title>
        <authorList>
            <person name="Mwirichia R."/>
            <person name="Alam I."/>
            <person name="Rashid M."/>
            <person name="Vinu M."/>
            <person name="Ba-Alawi W."/>
            <person name="Anthony Kamau A."/>
            <person name="Kamanda Ngugi D."/>
            <person name="Goker M."/>
            <person name="Klenk H.P."/>
            <person name="Bajic V."/>
            <person name="Stingl U."/>
        </authorList>
    </citation>
    <scope>NUCLEOTIDE SEQUENCE [LARGE SCALE GENOMIC DNA]</scope>
    <source>
        <strain evidence="1">SCGC-AAA382A13</strain>
    </source>
</reference>
<accession>A0A133VDG4</accession>
<dbReference type="AlphaFoldDB" id="A0A133VDG4"/>
<sequence length="187" mass="21904">MCRAELHDALHRYDGIDCATDSFKTKRSDVPTGEELGELDHEYQGMLLLIRPKLYMMFSPNVQDQVMNDYGGDLRAWLGVNLPILEETDSLRELIPKYALHGFWGSPVQLLSLYKEKENEYLIEHMNKIRESIREGRQPRKMEERKRKIRIDWTQEIGLCGWKKGEAVKEWEMCTGACSKCPYAQEF</sequence>
<dbReference type="EMBL" id="LHYD01000060">
    <property type="protein sequence ID" value="KXB04475.1"/>
    <property type="molecule type" value="Genomic_DNA"/>
</dbReference>
<evidence type="ECO:0000313" key="1">
    <source>
        <dbReference type="EMBL" id="KXB04475.1"/>
    </source>
</evidence>
<keyword evidence="2" id="KW-1185">Reference proteome</keyword>
<evidence type="ECO:0000313" key="2">
    <source>
        <dbReference type="Proteomes" id="UP000070311"/>
    </source>
</evidence>